<feature type="transmembrane region" description="Helical" evidence="1">
    <location>
        <begin position="7"/>
        <end position="28"/>
    </location>
</feature>
<evidence type="ECO:0000313" key="2">
    <source>
        <dbReference type="EMBL" id="SEW26705.1"/>
    </source>
</evidence>
<sequence length="215" mass="24119">MKLGHDINPLMGTIWALLFLAALVALGFARWSLAFVSFATLGLSLIPPILAFRWRLKLPLPFLLATTVFVFASIFLGEAFDFYERLWWWDLALHGAAAIGFGLFGFLFVFMLFEGDRFAAPPSAIAFITFCVAMTVGAMWEIFEFLMDQTFGLNMQKSGLLDTMGDLIINAAGALIASITGYVYLKRNSAGWLGHAIAQFIKLNQWLYEKSRRKH</sequence>
<dbReference type="STRING" id="364200.SAMN04488515_1936"/>
<protein>
    <recommendedName>
        <fullName evidence="4">Membrane protein YjdF</fullName>
    </recommendedName>
</protein>
<keyword evidence="1" id="KW-0812">Transmembrane</keyword>
<feature type="transmembrane region" description="Helical" evidence="1">
    <location>
        <begin position="92"/>
        <end position="113"/>
    </location>
</feature>
<dbReference type="AlphaFoldDB" id="A0A1I0QJ69"/>
<organism evidence="2 3">
    <name type="scientific">Cognatiyoonia koreensis</name>
    <dbReference type="NCBI Taxonomy" id="364200"/>
    <lineage>
        <taxon>Bacteria</taxon>
        <taxon>Pseudomonadati</taxon>
        <taxon>Pseudomonadota</taxon>
        <taxon>Alphaproteobacteria</taxon>
        <taxon>Rhodobacterales</taxon>
        <taxon>Paracoccaceae</taxon>
        <taxon>Cognatiyoonia</taxon>
    </lineage>
</organism>
<dbReference type="InterPro" id="IPR014509">
    <property type="entry name" value="YjdF-like"/>
</dbReference>
<feature type="transmembrane region" description="Helical" evidence="1">
    <location>
        <begin position="125"/>
        <end position="147"/>
    </location>
</feature>
<accession>A0A1I0QJ69</accession>
<gene>
    <name evidence="2" type="ORF">SAMN04488515_1936</name>
</gene>
<dbReference type="OrthoDB" id="4966203at2"/>
<feature type="transmembrane region" description="Helical" evidence="1">
    <location>
        <begin position="34"/>
        <end position="52"/>
    </location>
</feature>
<keyword evidence="3" id="KW-1185">Reference proteome</keyword>
<dbReference type="RefSeq" id="WP_089993244.1">
    <property type="nucleotide sequence ID" value="NZ_FOIZ01000001.1"/>
</dbReference>
<evidence type="ECO:0000313" key="3">
    <source>
        <dbReference type="Proteomes" id="UP000199167"/>
    </source>
</evidence>
<feature type="transmembrane region" description="Helical" evidence="1">
    <location>
        <begin position="59"/>
        <end position="80"/>
    </location>
</feature>
<proteinExistence type="predicted"/>
<reference evidence="2 3" key="1">
    <citation type="submission" date="2016-10" db="EMBL/GenBank/DDBJ databases">
        <authorList>
            <person name="de Groot N.N."/>
        </authorList>
    </citation>
    <scope>NUCLEOTIDE SEQUENCE [LARGE SCALE GENOMIC DNA]</scope>
    <source>
        <strain evidence="2 3">DSM 17925</strain>
    </source>
</reference>
<name>A0A1I0QJ69_9RHOB</name>
<keyword evidence="1" id="KW-0472">Membrane</keyword>
<feature type="transmembrane region" description="Helical" evidence="1">
    <location>
        <begin position="167"/>
        <end position="185"/>
    </location>
</feature>
<evidence type="ECO:0008006" key="4">
    <source>
        <dbReference type="Google" id="ProtNLM"/>
    </source>
</evidence>
<dbReference type="EMBL" id="FOIZ01000001">
    <property type="protein sequence ID" value="SEW26705.1"/>
    <property type="molecule type" value="Genomic_DNA"/>
</dbReference>
<dbReference type="Proteomes" id="UP000199167">
    <property type="component" value="Unassembled WGS sequence"/>
</dbReference>
<evidence type="ECO:0000256" key="1">
    <source>
        <dbReference type="SAM" id="Phobius"/>
    </source>
</evidence>
<dbReference type="Pfam" id="PF09997">
    <property type="entry name" value="DUF2238"/>
    <property type="match status" value="1"/>
</dbReference>
<keyword evidence="1" id="KW-1133">Transmembrane helix</keyword>